<dbReference type="Proteomes" id="UP000037505">
    <property type="component" value="Unassembled WGS sequence"/>
</dbReference>
<reference evidence="4 5" key="1">
    <citation type="submission" date="2014-06" db="EMBL/GenBank/DDBJ databases">
        <title>The Genome of the Aflatoxigenic Filamentous Fungus Aspergillus nomius.</title>
        <authorList>
            <person name="Moore M.G."/>
            <person name="Shannon B.M."/>
            <person name="Brian M.M."/>
        </authorList>
    </citation>
    <scope>NUCLEOTIDE SEQUENCE [LARGE SCALE GENOMIC DNA]</scope>
    <source>
        <strain evidence="4 5">NRRL 13137</strain>
    </source>
</reference>
<dbReference type="PANTHER" id="PTHR30575">
    <property type="entry name" value="PEPTIDASE M20"/>
    <property type="match status" value="1"/>
</dbReference>
<dbReference type="Gene3D" id="3.40.630.10">
    <property type="entry name" value="Zn peptidases"/>
    <property type="match status" value="1"/>
</dbReference>
<dbReference type="NCBIfam" id="TIGR01891">
    <property type="entry name" value="amidohydrolases"/>
    <property type="match status" value="1"/>
</dbReference>
<dbReference type="InterPro" id="IPR052030">
    <property type="entry name" value="Peptidase_M20/M20A_hydrolases"/>
</dbReference>
<keyword evidence="4" id="KW-0378">Hydrolase</keyword>
<feature type="domain" description="Peptidase M20 dimerisation" evidence="3">
    <location>
        <begin position="188"/>
        <end position="280"/>
    </location>
</feature>
<dbReference type="Pfam" id="PF01546">
    <property type="entry name" value="Peptidase_M20"/>
    <property type="match status" value="1"/>
</dbReference>
<gene>
    <name evidence="4" type="ORF">ANOM_006569</name>
</gene>
<dbReference type="SUPFAM" id="SSF53187">
    <property type="entry name" value="Zn-dependent exopeptidases"/>
    <property type="match status" value="1"/>
</dbReference>
<dbReference type="AlphaFoldDB" id="A0A0L1IWL7"/>
<accession>A0A0L1IWL7</accession>
<proteinExistence type="inferred from homology"/>
<dbReference type="CDD" id="cd05672">
    <property type="entry name" value="M20_ACY1L2-like"/>
    <property type="match status" value="1"/>
</dbReference>
<sequence length="428" mass="46274">MTILQTKPTIADIKASVDAALESLQTTLRELNREIWSNPETAYQEFKAHDAICNFLEAQGFTVTRHAYGLDTSFEAISGSGGRLINFNAEYDALPGIGHACGHNLITTSSVAAFLALSALLKQYGIPGRTQLLGTPAEENGGGKAKLIDAGAYKGVDISLMAHAGPEKLFPGVEATGVGGVLMNARKQIHCEFTGKSAHAGGNPWEGVNALDALVTSYNNVAVLRQQLQPEERVHCAFLDTPKVANVIPSYTKAYWQVRSPTLKGLNRLMIKVRNCIEAGALATGCEVKILEDELYTDIKINDTLCERYQAHMGSYDRNVLKSHDKVLTGSSDIGILHFTLSRLCPSLTTTTGNVSYIMPTLHTMFGIPGPDGSFPHHPSFEAAAGTDEAHIEAVVVGKSLAMIGWEMVTDKALFEQAKAQWQKCIQE</sequence>
<dbReference type="InterPro" id="IPR017439">
    <property type="entry name" value="Amidohydrolase"/>
</dbReference>
<dbReference type="RefSeq" id="XP_015404822.1">
    <property type="nucleotide sequence ID" value="XM_015551825.1"/>
</dbReference>
<dbReference type="SUPFAM" id="SSF55031">
    <property type="entry name" value="Bacterial exopeptidase dimerisation domain"/>
    <property type="match status" value="1"/>
</dbReference>
<dbReference type="InterPro" id="IPR017144">
    <property type="entry name" value="Xaa-Arg_dipeptidase"/>
</dbReference>
<evidence type="ECO:0000256" key="2">
    <source>
        <dbReference type="PIRNR" id="PIRNR037226"/>
    </source>
</evidence>
<dbReference type="InterPro" id="IPR002933">
    <property type="entry name" value="Peptidase_M20"/>
</dbReference>
<comment type="caution">
    <text evidence="4">The sequence shown here is derived from an EMBL/GenBank/DDBJ whole genome shotgun (WGS) entry which is preliminary data.</text>
</comment>
<dbReference type="PIRSF" id="PIRSF037226">
    <property type="entry name" value="Amidohydrolase_ACY1L2_prd"/>
    <property type="match status" value="1"/>
</dbReference>
<dbReference type="Pfam" id="PF07687">
    <property type="entry name" value="M20_dimer"/>
    <property type="match status" value="1"/>
</dbReference>
<dbReference type="FunFam" id="3.30.70.360:FF:000004">
    <property type="entry name" value="Peptidase M20 domain-containing protein 2"/>
    <property type="match status" value="1"/>
</dbReference>
<dbReference type="GO" id="GO:0016805">
    <property type="term" value="F:dipeptidase activity"/>
    <property type="evidence" value="ECO:0007669"/>
    <property type="project" value="InterPro"/>
</dbReference>
<dbReference type="InterPro" id="IPR011650">
    <property type="entry name" value="Peptidase_M20_dimer"/>
</dbReference>
<evidence type="ECO:0000313" key="4">
    <source>
        <dbReference type="EMBL" id="KNG83899.1"/>
    </source>
</evidence>
<comment type="similarity">
    <text evidence="1 2">Belongs to the peptidase M20A family.</text>
</comment>
<dbReference type="Gene3D" id="3.30.70.360">
    <property type="match status" value="1"/>
</dbReference>
<evidence type="ECO:0000313" key="5">
    <source>
        <dbReference type="Proteomes" id="UP000037505"/>
    </source>
</evidence>
<keyword evidence="5" id="KW-1185">Reference proteome</keyword>
<dbReference type="InterPro" id="IPR036264">
    <property type="entry name" value="Bact_exopeptidase_dim_dom"/>
</dbReference>
<organism evidence="4 5">
    <name type="scientific">Aspergillus nomiae NRRL (strain ATCC 15546 / NRRL 13137 / CBS 260.88 / M93)</name>
    <dbReference type="NCBI Taxonomy" id="1509407"/>
    <lineage>
        <taxon>Eukaryota</taxon>
        <taxon>Fungi</taxon>
        <taxon>Dikarya</taxon>
        <taxon>Ascomycota</taxon>
        <taxon>Pezizomycotina</taxon>
        <taxon>Eurotiomycetes</taxon>
        <taxon>Eurotiomycetidae</taxon>
        <taxon>Eurotiales</taxon>
        <taxon>Aspergillaceae</taxon>
        <taxon>Aspergillus</taxon>
        <taxon>Aspergillus subgen. Circumdati</taxon>
    </lineage>
</organism>
<evidence type="ECO:0000259" key="3">
    <source>
        <dbReference type="Pfam" id="PF07687"/>
    </source>
</evidence>
<dbReference type="GeneID" id="26808373"/>
<dbReference type="EMBL" id="JNOM01000240">
    <property type="protein sequence ID" value="KNG83899.1"/>
    <property type="molecule type" value="Genomic_DNA"/>
</dbReference>
<dbReference type="PANTHER" id="PTHR30575:SF8">
    <property type="entry name" value="PEPTIDASE M20 DOMAIN-CONTAINING PROTEIN 2"/>
    <property type="match status" value="1"/>
</dbReference>
<name>A0A0L1IWL7_ASPN3</name>
<dbReference type="OrthoDB" id="6119954at2759"/>
<protein>
    <recommendedName>
        <fullName evidence="2">Peptidase M20 domain-containing protein 2</fullName>
    </recommendedName>
</protein>
<evidence type="ECO:0000256" key="1">
    <source>
        <dbReference type="ARBA" id="ARBA00006247"/>
    </source>
</evidence>